<comment type="caution">
    <text evidence="2">The sequence shown here is derived from an EMBL/GenBank/DDBJ whole genome shotgun (WGS) entry which is preliminary data.</text>
</comment>
<name>A0A0P9F8I1_9CHLR</name>
<evidence type="ECO:0000313" key="3">
    <source>
        <dbReference type="Proteomes" id="UP000050509"/>
    </source>
</evidence>
<organism evidence="2 3">
    <name type="scientific">Kouleothrix aurantiaca</name>
    <dbReference type="NCBI Taxonomy" id="186479"/>
    <lineage>
        <taxon>Bacteria</taxon>
        <taxon>Bacillati</taxon>
        <taxon>Chloroflexota</taxon>
        <taxon>Chloroflexia</taxon>
        <taxon>Chloroflexales</taxon>
        <taxon>Roseiflexineae</taxon>
        <taxon>Roseiflexaceae</taxon>
        <taxon>Kouleothrix</taxon>
    </lineage>
</organism>
<reference evidence="2 3" key="1">
    <citation type="submission" date="2015-09" db="EMBL/GenBank/DDBJ databases">
        <title>Draft genome sequence of Kouleothrix aurantiaca JCM 19913.</title>
        <authorList>
            <person name="Hemp J."/>
        </authorList>
    </citation>
    <scope>NUCLEOTIDE SEQUENCE [LARGE SCALE GENOMIC DNA]</scope>
    <source>
        <strain evidence="2 3">COM-B</strain>
    </source>
</reference>
<dbReference type="PATRIC" id="fig|186479.3.peg.8034"/>
<gene>
    <name evidence="2" type="ORF">SE17_12740</name>
</gene>
<evidence type="ECO:0000313" key="2">
    <source>
        <dbReference type="EMBL" id="KPV52896.1"/>
    </source>
</evidence>
<sequence length="228" mass="23391">PVPTDVPTNTPTDTPVPTDVPTNTPTDTPVPTNTPTPSFPTTSVLDTFNRANGGVGGGWEGLTGSSYYKVASNKLDVQIGGPLVWKPTSFGTSQEAFVTLATIDTKSPSQGVLLKVQPGSLSDSGAISVVYDAVAKAVRVSTLRTGQNGAWTLYKNSAATFANGDVLGARAGADGTVKIYKNGTLLATVTLSNADQQFFNAKGGKIGIWTIAASKALLDDFGGGTIVP</sequence>
<dbReference type="AlphaFoldDB" id="A0A0P9F8I1"/>
<keyword evidence="3" id="KW-1185">Reference proteome</keyword>
<proteinExistence type="predicted"/>
<feature type="region of interest" description="Disordered" evidence="1">
    <location>
        <begin position="1"/>
        <end position="41"/>
    </location>
</feature>
<accession>A0A0P9F8I1</accession>
<feature type="non-terminal residue" evidence="2">
    <location>
        <position position="1"/>
    </location>
</feature>
<feature type="compositionally biased region" description="Low complexity" evidence="1">
    <location>
        <begin position="1"/>
        <end position="31"/>
    </location>
</feature>
<dbReference type="Proteomes" id="UP000050509">
    <property type="component" value="Unassembled WGS sequence"/>
</dbReference>
<evidence type="ECO:0000256" key="1">
    <source>
        <dbReference type="SAM" id="MobiDB-lite"/>
    </source>
</evidence>
<dbReference type="EMBL" id="LJCR01000397">
    <property type="protein sequence ID" value="KPV52896.1"/>
    <property type="molecule type" value="Genomic_DNA"/>
</dbReference>
<protein>
    <submittedName>
        <fullName evidence="2">Uncharacterized protein</fullName>
    </submittedName>
</protein>